<organism evidence="2 3">
    <name type="scientific">Candidatus Doudnabacteria bacterium RIFCSPHIGHO2_02_FULL_46_11</name>
    <dbReference type="NCBI Taxonomy" id="1817832"/>
    <lineage>
        <taxon>Bacteria</taxon>
        <taxon>Candidatus Doudnaibacteriota</taxon>
    </lineage>
</organism>
<name>A0A1F5P864_9BACT</name>
<evidence type="ECO:0000256" key="1">
    <source>
        <dbReference type="SAM" id="Phobius"/>
    </source>
</evidence>
<feature type="transmembrane region" description="Helical" evidence="1">
    <location>
        <begin position="12"/>
        <end position="30"/>
    </location>
</feature>
<evidence type="ECO:0000313" key="3">
    <source>
        <dbReference type="Proteomes" id="UP000176786"/>
    </source>
</evidence>
<dbReference type="Proteomes" id="UP000176786">
    <property type="component" value="Unassembled WGS sequence"/>
</dbReference>
<dbReference type="AlphaFoldDB" id="A0A1F5P864"/>
<feature type="transmembrane region" description="Helical" evidence="1">
    <location>
        <begin position="115"/>
        <end position="132"/>
    </location>
</feature>
<dbReference type="EMBL" id="MFES01000020">
    <property type="protein sequence ID" value="OGE85902.1"/>
    <property type="molecule type" value="Genomic_DNA"/>
</dbReference>
<sequence length="139" mass="15405">MPLPRYFRNTDRFVTWLRISLGLIFFWFGALKFLGYNPVADIVAGVSPPLAYGAGNTLLGAFEAVIGLLLLLNVYPVVVHVALLLHLAGTFLTFFTAPHLMFEPYFPVLTLAGEFVFKNVTLAAAGLVVLAYEQRKRSK</sequence>
<keyword evidence="1" id="KW-0472">Membrane</keyword>
<evidence type="ECO:0008006" key="4">
    <source>
        <dbReference type="Google" id="ProtNLM"/>
    </source>
</evidence>
<protein>
    <recommendedName>
        <fullName evidence="4">DoxX family protein</fullName>
    </recommendedName>
</protein>
<reference evidence="2 3" key="1">
    <citation type="journal article" date="2016" name="Nat. Commun.">
        <title>Thousands of microbial genomes shed light on interconnected biogeochemical processes in an aquifer system.</title>
        <authorList>
            <person name="Anantharaman K."/>
            <person name="Brown C.T."/>
            <person name="Hug L.A."/>
            <person name="Sharon I."/>
            <person name="Castelle C.J."/>
            <person name="Probst A.J."/>
            <person name="Thomas B.C."/>
            <person name="Singh A."/>
            <person name="Wilkins M.J."/>
            <person name="Karaoz U."/>
            <person name="Brodie E.L."/>
            <person name="Williams K.H."/>
            <person name="Hubbard S.S."/>
            <person name="Banfield J.F."/>
        </authorList>
    </citation>
    <scope>NUCLEOTIDE SEQUENCE [LARGE SCALE GENOMIC DNA]</scope>
</reference>
<gene>
    <name evidence="2" type="ORF">A3J48_01015</name>
</gene>
<feature type="transmembrane region" description="Helical" evidence="1">
    <location>
        <begin position="50"/>
        <end position="72"/>
    </location>
</feature>
<keyword evidence="1" id="KW-1133">Transmembrane helix</keyword>
<proteinExistence type="predicted"/>
<keyword evidence="1" id="KW-0812">Transmembrane</keyword>
<evidence type="ECO:0000313" key="2">
    <source>
        <dbReference type="EMBL" id="OGE85902.1"/>
    </source>
</evidence>
<feature type="transmembrane region" description="Helical" evidence="1">
    <location>
        <begin position="77"/>
        <end position="95"/>
    </location>
</feature>
<accession>A0A1F5P864</accession>
<comment type="caution">
    <text evidence="2">The sequence shown here is derived from an EMBL/GenBank/DDBJ whole genome shotgun (WGS) entry which is preliminary data.</text>
</comment>